<dbReference type="AlphaFoldDB" id="A0A447KL17"/>
<evidence type="ECO:0000313" key="2">
    <source>
        <dbReference type="EMBL" id="VDZ52025.1"/>
    </source>
</evidence>
<reference evidence="2 3" key="1">
    <citation type="submission" date="2018-12" db="EMBL/GenBank/DDBJ databases">
        <authorList>
            <consortium name="Pathogen Informatics"/>
        </authorList>
    </citation>
    <scope>NUCLEOTIDE SEQUENCE [LARGE SCALE GENOMIC DNA]</scope>
    <source>
        <strain evidence="2 3">NCTC11214</strain>
    </source>
</reference>
<dbReference type="Pfam" id="PF07759">
    <property type="entry name" value="DUF1615"/>
    <property type="match status" value="1"/>
</dbReference>
<feature type="signal peptide" evidence="1">
    <location>
        <begin position="1"/>
        <end position="25"/>
    </location>
</feature>
<sequence>MFYNRHSERLPAFRPLMLTALLVLAGCASKTTPEAPERRPADVKAQVIKLMPPSAKDRQGWATDITAAFAAQGLDASDENICSVLAVTEQESTFQADPQVPGLPKIAWKEIDRRADQLHIPHFLVRTALMITSPNGKSYSARLDKVRSEKELSAIFDDFIDMVPMGQRLFGNLNPVHTGGPMQVSIAFAEANAKGYPYPIEGSIRREVFSRRGGMYFGIMHLLGYPANYSRSLYRFADFNAGWYASRNAAFQSAVSRASGIPLALDGDLINYGTDKPGSTELAVRALGKRLAISNSAIRRALEKGNSLDFEHTDVYQQVFALAEKTEGKKLPREVLPGITLESPKITRKLTTAWFAKRVDDRRSTLPGSRQIKNLMGEGGGRAVCPSPD</sequence>
<dbReference type="KEGG" id="sof:NCTC11214_00491"/>
<name>A0A447KL17_SEROD</name>
<evidence type="ECO:0000256" key="1">
    <source>
        <dbReference type="SAM" id="SignalP"/>
    </source>
</evidence>
<gene>
    <name evidence="2" type="ORF">NCTC11214_00491</name>
</gene>
<organism evidence="2 3">
    <name type="scientific">Serratia odorifera</name>
    <dbReference type="NCBI Taxonomy" id="618"/>
    <lineage>
        <taxon>Bacteria</taxon>
        <taxon>Pseudomonadati</taxon>
        <taxon>Pseudomonadota</taxon>
        <taxon>Gammaproteobacteria</taxon>
        <taxon>Enterobacterales</taxon>
        <taxon>Yersiniaceae</taxon>
        <taxon>Serratia</taxon>
    </lineage>
</organism>
<proteinExistence type="predicted"/>
<protein>
    <submittedName>
        <fullName evidence="2">Protein of uncharacterized function (DUF1615)</fullName>
    </submittedName>
</protein>
<dbReference type="Proteomes" id="UP000281391">
    <property type="component" value="Chromosome"/>
</dbReference>
<keyword evidence="1" id="KW-0732">Signal</keyword>
<evidence type="ECO:0000313" key="3">
    <source>
        <dbReference type="Proteomes" id="UP000281391"/>
    </source>
</evidence>
<dbReference type="PROSITE" id="PS51257">
    <property type="entry name" value="PROKAR_LIPOPROTEIN"/>
    <property type="match status" value="1"/>
</dbReference>
<feature type="chain" id="PRO_5019493776" evidence="1">
    <location>
        <begin position="26"/>
        <end position="389"/>
    </location>
</feature>
<accession>A0A447KL17</accession>
<dbReference type="InterPro" id="IPR011673">
    <property type="entry name" value="DUF1615"/>
</dbReference>
<dbReference type="EMBL" id="LR134117">
    <property type="protein sequence ID" value="VDZ52025.1"/>
    <property type="molecule type" value="Genomic_DNA"/>
</dbReference>